<feature type="transmembrane region" description="Helical" evidence="1">
    <location>
        <begin position="20"/>
        <end position="38"/>
    </location>
</feature>
<evidence type="ECO:0000256" key="1">
    <source>
        <dbReference type="SAM" id="Phobius"/>
    </source>
</evidence>
<feature type="transmembrane region" description="Helical" evidence="1">
    <location>
        <begin position="85"/>
        <end position="112"/>
    </location>
</feature>
<dbReference type="KEGG" id="salo:EF888_09615"/>
<comment type="caution">
    <text evidence="2">The sequence shown here is derived from an EMBL/GenBank/DDBJ whole genome shotgun (WGS) entry which is preliminary data.</text>
</comment>
<keyword evidence="1" id="KW-1133">Transmembrane helix</keyword>
<evidence type="ECO:0000313" key="3">
    <source>
        <dbReference type="Proteomes" id="UP000245390"/>
    </source>
</evidence>
<name>A0A316GA18_9RHOB</name>
<dbReference type="RefSeq" id="WP_109758794.1">
    <property type="nucleotide sequence ID" value="NZ_CP034588.1"/>
</dbReference>
<dbReference type="Proteomes" id="UP000245390">
    <property type="component" value="Unassembled WGS sequence"/>
</dbReference>
<protein>
    <submittedName>
        <fullName evidence="2">Uncharacterized protein</fullName>
    </submittedName>
</protein>
<dbReference type="AlphaFoldDB" id="A0A316GA18"/>
<evidence type="ECO:0000313" key="2">
    <source>
        <dbReference type="EMBL" id="PWK57045.1"/>
    </source>
</evidence>
<gene>
    <name evidence="2" type="ORF">C8D95_103282</name>
</gene>
<sequence>MNGPSSHTDTLVVMPHAQLLLGVLVLTVVGVLIWVAIARLTPGQFRAARTLALVSWIAGILAIVAQPIAMMILPGEQILDWPGLLTALGLAALAGAALTALAGALTLATLLISLSRRIARR</sequence>
<reference evidence="2 3" key="1">
    <citation type="submission" date="2018-05" db="EMBL/GenBank/DDBJ databases">
        <title>Genomic Encyclopedia of Type Strains, Phase IV (KMG-IV): sequencing the most valuable type-strain genomes for metagenomic binning, comparative biology and taxonomic classification.</title>
        <authorList>
            <person name="Goeker M."/>
        </authorList>
    </citation>
    <scope>NUCLEOTIDE SEQUENCE [LARGE SCALE GENOMIC DNA]</scope>
    <source>
        <strain evidence="2 3">DSM 103371</strain>
    </source>
</reference>
<proteinExistence type="predicted"/>
<organism evidence="2 3">
    <name type="scientific">Silicimonas algicola</name>
    <dbReference type="NCBI Taxonomy" id="1826607"/>
    <lineage>
        <taxon>Bacteria</taxon>
        <taxon>Pseudomonadati</taxon>
        <taxon>Pseudomonadota</taxon>
        <taxon>Alphaproteobacteria</taxon>
        <taxon>Rhodobacterales</taxon>
        <taxon>Paracoccaceae</taxon>
    </lineage>
</organism>
<keyword evidence="3" id="KW-1185">Reference proteome</keyword>
<dbReference type="EMBL" id="QGGV01000003">
    <property type="protein sequence ID" value="PWK57045.1"/>
    <property type="molecule type" value="Genomic_DNA"/>
</dbReference>
<keyword evidence="1" id="KW-0472">Membrane</keyword>
<keyword evidence="1" id="KW-0812">Transmembrane</keyword>
<accession>A0A316GA18</accession>
<feature type="transmembrane region" description="Helical" evidence="1">
    <location>
        <begin position="50"/>
        <end position="73"/>
    </location>
</feature>